<dbReference type="SUPFAM" id="SSF52172">
    <property type="entry name" value="CheY-like"/>
    <property type="match status" value="1"/>
</dbReference>
<dbReference type="PROSITE" id="PS50110">
    <property type="entry name" value="RESPONSE_REGULATORY"/>
    <property type="match status" value="1"/>
</dbReference>
<keyword evidence="1 3" id="KW-0597">Phosphoprotein</keyword>
<dbReference type="SMART" id="SM00421">
    <property type="entry name" value="HTH_LUXR"/>
    <property type="match status" value="1"/>
</dbReference>
<dbReference type="CDD" id="cd06170">
    <property type="entry name" value="LuxR_C_like"/>
    <property type="match status" value="1"/>
</dbReference>
<comment type="caution">
    <text evidence="6">The sequence shown here is derived from an EMBL/GenBank/DDBJ whole genome shotgun (WGS) entry which is preliminary data.</text>
</comment>
<organism evidence="6 7">
    <name type="scientific">Kutzneria chonburiensis</name>
    <dbReference type="NCBI Taxonomy" id="1483604"/>
    <lineage>
        <taxon>Bacteria</taxon>
        <taxon>Bacillati</taxon>
        <taxon>Actinomycetota</taxon>
        <taxon>Actinomycetes</taxon>
        <taxon>Pseudonocardiales</taxon>
        <taxon>Pseudonocardiaceae</taxon>
        <taxon>Kutzneria</taxon>
    </lineage>
</organism>
<evidence type="ECO:0000256" key="3">
    <source>
        <dbReference type="PROSITE-ProRule" id="PRU00169"/>
    </source>
</evidence>
<evidence type="ECO:0000313" key="6">
    <source>
        <dbReference type="EMBL" id="MFC0547187.1"/>
    </source>
</evidence>
<evidence type="ECO:0000256" key="2">
    <source>
        <dbReference type="ARBA" id="ARBA00023125"/>
    </source>
</evidence>
<evidence type="ECO:0000313" key="7">
    <source>
        <dbReference type="Proteomes" id="UP001589810"/>
    </source>
</evidence>
<dbReference type="InterPro" id="IPR001789">
    <property type="entry name" value="Sig_transdc_resp-reg_receiver"/>
</dbReference>
<evidence type="ECO:0000259" key="5">
    <source>
        <dbReference type="PROSITE" id="PS50110"/>
    </source>
</evidence>
<feature type="domain" description="HTH luxR-type" evidence="4">
    <location>
        <begin position="148"/>
        <end position="213"/>
    </location>
</feature>
<dbReference type="CDD" id="cd17535">
    <property type="entry name" value="REC_NarL-like"/>
    <property type="match status" value="1"/>
</dbReference>
<keyword evidence="7" id="KW-1185">Reference proteome</keyword>
<dbReference type="Proteomes" id="UP001589810">
    <property type="component" value="Unassembled WGS sequence"/>
</dbReference>
<dbReference type="PROSITE" id="PS50043">
    <property type="entry name" value="HTH_LUXR_2"/>
    <property type="match status" value="1"/>
</dbReference>
<keyword evidence="2" id="KW-0238">DNA-binding</keyword>
<dbReference type="SMART" id="SM00448">
    <property type="entry name" value="REC"/>
    <property type="match status" value="1"/>
</dbReference>
<evidence type="ECO:0000259" key="4">
    <source>
        <dbReference type="PROSITE" id="PS50043"/>
    </source>
</evidence>
<accession>A0ABV6N400</accession>
<dbReference type="RefSeq" id="WP_273937428.1">
    <property type="nucleotide sequence ID" value="NZ_CP097263.1"/>
</dbReference>
<dbReference type="PRINTS" id="PR00038">
    <property type="entry name" value="HTHLUXR"/>
</dbReference>
<reference evidence="6 7" key="1">
    <citation type="submission" date="2024-09" db="EMBL/GenBank/DDBJ databases">
        <authorList>
            <person name="Sun Q."/>
            <person name="Mori K."/>
        </authorList>
    </citation>
    <scope>NUCLEOTIDE SEQUENCE [LARGE SCALE GENOMIC DNA]</scope>
    <source>
        <strain evidence="6 7">TBRC 1432</strain>
    </source>
</reference>
<dbReference type="Pfam" id="PF00196">
    <property type="entry name" value="GerE"/>
    <property type="match status" value="1"/>
</dbReference>
<evidence type="ECO:0000256" key="1">
    <source>
        <dbReference type="ARBA" id="ARBA00022553"/>
    </source>
</evidence>
<proteinExistence type="predicted"/>
<dbReference type="PANTHER" id="PTHR43214">
    <property type="entry name" value="TWO-COMPONENT RESPONSE REGULATOR"/>
    <property type="match status" value="1"/>
</dbReference>
<dbReference type="Gene3D" id="3.40.50.2300">
    <property type="match status" value="1"/>
</dbReference>
<protein>
    <submittedName>
        <fullName evidence="6">LuxR C-terminal-related transcriptional regulator</fullName>
    </submittedName>
</protein>
<name>A0ABV6N400_9PSEU</name>
<sequence>MDRTSEAAIEVVLLDHIAMFREAVRNLFEVEPDIRVVAEGANGADALAIATEFMPDIVMLDIEMTDPYGGGLLAELRARCPGTRTVVLTMCEDPAMVQEALEAGIAAYLVKSSIVGHELVAAIRSVTRGPDNVLLSVPRQTMAGLRLAGAVAGMLSERERSVLELAAQALSNTQIANRLYIAEGTVKRHLTNIYSKLGAVSRVDAIRKAMQGGLIRS</sequence>
<dbReference type="Pfam" id="PF00072">
    <property type="entry name" value="Response_reg"/>
    <property type="match status" value="1"/>
</dbReference>
<dbReference type="InterPro" id="IPR011006">
    <property type="entry name" value="CheY-like_superfamily"/>
</dbReference>
<dbReference type="SUPFAM" id="SSF46894">
    <property type="entry name" value="C-terminal effector domain of the bipartite response regulators"/>
    <property type="match status" value="1"/>
</dbReference>
<dbReference type="EMBL" id="JBHLUD010000013">
    <property type="protein sequence ID" value="MFC0547187.1"/>
    <property type="molecule type" value="Genomic_DNA"/>
</dbReference>
<dbReference type="InterPro" id="IPR000792">
    <property type="entry name" value="Tscrpt_reg_LuxR_C"/>
</dbReference>
<dbReference type="InterPro" id="IPR058245">
    <property type="entry name" value="NreC/VraR/RcsB-like_REC"/>
</dbReference>
<dbReference type="InterPro" id="IPR016032">
    <property type="entry name" value="Sig_transdc_resp-reg_C-effctor"/>
</dbReference>
<dbReference type="InterPro" id="IPR039420">
    <property type="entry name" value="WalR-like"/>
</dbReference>
<feature type="modified residue" description="4-aspartylphosphate" evidence="3">
    <location>
        <position position="61"/>
    </location>
</feature>
<feature type="domain" description="Response regulatory" evidence="5">
    <location>
        <begin position="10"/>
        <end position="126"/>
    </location>
</feature>
<gene>
    <name evidence="6" type="ORF">ACFFH7_37150</name>
</gene>